<feature type="domain" description="Ketoreductase" evidence="2">
    <location>
        <begin position="182"/>
        <end position="357"/>
    </location>
</feature>
<dbReference type="InterPro" id="IPR036291">
    <property type="entry name" value="NAD(P)-bd_dom_sf"/>
</dbReference>
<proteinExistence type="inferred from homology"/>
<dbReference type="Gene3D" id="3.40.50.720">
    <property type="entry name" value="NAD(P)-binding Rossmann-like Domain"/>
    <property type="match status" value="2"/>
</dbReference>
<comment type="similarity">
    <text evidence="1">Belongs to the short-chain dehydrogenases/reductases (SDR) family.</text>
</comment>
<sequence>MDIEKVLDWLSPLPPLSRSPSTEPTAVFYLNPSSPSSIPRSISSSEALPSNVALATLVQQKHLAPLAASGLILDCRSPVPPSELSAHLHAAGQAVMRLPRRGKVVVLSSPDDVTSSLLEGFVLALSKEAARNHTSVNLLIDEVGSEGLPDAVSFFLSAPSSFITGQLLSCGAAPAVPEPLSATALVTGAGGGIGRAIAEELARTGDFKEIVLTDHPSAEANLDATRALLGESAVALPLDITHASAPASLAAACSSPVAALVHAAGITADASMKRMPLNKFQRCMDINYSAIASVDDHFLEQGAFADGASVVLLSSVSGVAGNAGQVNYSTAKSGLLGYAKDRSKKVEGVAWNAIAPGFIDTDMVRTIPALNRVAIVRAVTSMKARGLPADVAAATRMLARGGGGFRGQCLRVCGGMLIGR</sequence>
<dbReference type="SUPFAM" id="SSF51735">
    <property type="entry name" value="NAD(P)-binding Rossmann-fold domains"/>
    <property type="match status" value="1"/>
</dbReference>
<comment type="caution">
    <text evidence="3">The sequence shown here is derived from an EMBL/GenBank/DDBJ whole genome shotgun (WGS) entry which is preliminary data.</text>
</comment>
<dbReference type="PANTHER" id="PTHR42760">
    <property type="entry name" value="SHORT-CHAIN DEHYDROGENASES/REDUCTASES FAMILY MEMBER"/>
    <property type="match status" value="1"/>
</dbReference>
<dbReference type="Proteomes" id="UP001165060">
    <property type="component" value="Unassembled WGS sequence"/>
</dbReference>
<protein>
    <recommendedName>
        <fullName evidence="2">Ketoreductase domain-containing protein</fullName>
    </recommendedName>
</protein>
<evidence type="ECO:0000256" key="1">
    <source>
        <dbReference type="ARBA" id="ARBA00006484"/>
    </source>
</evidence>
<evidence type="ECO:0000313" key="4">
    <source>
        <dbReference type="Proteomes" id="UP001165060"/>
    </source>
</evidence>
<gene>
    <name evidence="3" type="ORF">TeGR_g317</name>
</gene>
<dbReference type="PRINTS" id="PR00081">
    <property type="entry name" value="GDHRDH"/>
</dbReference>
<dbReference type="EMBL" id="BRYB01004238">
    <property type="protein sequence ID" value="GMI27818.1"/>
    <property type="molecule type" value="Genomic_DNA"/>
</dbReference>
<organism evidence="3 4">
    <name type="scientific">Tetraparma gracilis</name>
    <dbReference type="NCBI Taxonomy" id="2962635"/>
    <lineage>
        <taxon>Eukaryota</taxon>
        <taxon>Sar</taxon>
        <taxon>Stramenopiles</taxon>
        <taxon>Ochrophyta</taxon>
        <taxon>Bolidophyceae</taxon>
        <taxon>Parmales</taxon>
        <taxon>Triparmaceae</taxon>
        <taxon>Tetraparma</taxon>
    </lineage>
</organism>
<reference evidence="3 4" key="1">
    <citation type="journal article" date="2023" name="Commun. Biol.">
        <title>Genome analysis of Parmales, the sister group of diatoms, reveals the evolutionary specialization of diatoms from phago-mixotrophs to photoautotrophs.</title>
        <authorList>
            <person name="Ban H."/>
            <person name="Sato S."/>
            <person name="Yoshikawa S."/>
            <person name="Yamada K."/>
            <person name="Nakamura Y."/>
            <person name="Ichinomiya M."/>
            <person name="Sato N."/>
            <person name="Blanc-Mathieu R."/>
            <person name="Endo H."/>
            <person name="Kuwata A."/>
            <person name="Ogata H."/>
        </authorList>
    </citation>
    <scope>NUCLEOTIDE SEQUENCE [LARGE SCALE GENOMIC DNA]</scope>
</reference>
<dbReference type="Pfam" id="PF00106">
    <property type="entry name" value="adh_short"/>
    <property type="match status" value="1"/>
</dbReference>
<dbReference type="SMART" id="SM00822">
    <property type="entry name" value="PKS_KR"/>
    <property type="match status" value="1"/>
</dbReference>
<evidence type="ECO:0000259" key="2">
    <source>
        <dbReference type="SMART" id="SM00822"/>
    </source>
</evidence>
<name>A0ABQ6ML22_9STRA</name>
<keyword evidence="4" id="KW-1185">Reference proteome</keyword>
<evidence type="ECO:0000313" key="3">
    <source>
        <dbReference type="EMBL" id="GMI27818.1"/>
    </source>
</evidence>
<dbReference type="InterPro" id="IPR057326">
    <property type="entry name" value="KR_dom"/>
</dbReference>
<dbReference type="PANTHER" id="PTHR42760:SF78">
    <property type="entry name" value="3-OXOACYL-[ACYL-CARRIER-PROTEIN] REDUCTASE [NADH]"/>
    <property type="match status" value="1"/>
</dbReference>
<accession>A0ABQ6ML22</accession>
<dbReference type="InterPro" id="IPR002347">
    <property type="entry name" value="SDR_fam"/>
</dbReference>